<keyword evidence="4" id="KW-1185">Reference proteome</keyword>
<reference evidence="4 5" key="1">
    <citation type="submission" date="2019-12" db="EMBL/GenBank/DDBJ databases">
        <title>Whole genome sequences of Lactococcus raffinolactis strains isolated from sewage.</title>
        <authorList>
            <person name="Ybazeta G."/>
            <person name="Ross M."/>
            <person name="Brabant-Kirwan D."/>
            <person name="Saleh M."/>
            <person name="Dillon J.A."/>
            <person name="Splinter K."/>
            <person name="Nokhbeh R."/>
        </authorList>
    </citation>
    <scope>NUCLEOTIDE SEQUENCE [LARGE SCALE GENOMIC DNA]</scope>
    <source>
        <strain evidence="3 4">Lr_19_14</strain>
        <strain evidence="2 5">Lr_19_5</strain>
    </source>
</reference>
<dbReference type="Proteomes" id="UP000501558">
    <property type="component" value="Chromosome"/>
</dbReference>
<protein>
    <submittedName>
        <fullName evidence="2">Uncharacterized protein</fullName>
    </submittedName>
</protein>
<dbReference type="RefSeq" id="WP_061774486.1">
    <property type="nucleotide sequence ID" value="NZ_BAAAXH010000004.1"/>
</dbReference>
<evidence type="ECO:0000313" key="5">
    <source>
        <dbReference type="Proteomes" id="UP000501945"/>
    </source>
</evidence>
<organism evidence="2 5">
    <name type="scientific">Pseudolactococcus raffinolactis</name>
    <dbReference type="NCBI Taxonomy" id="1366"/>
    <lineage>
        <taxon>Bacteria</taxon>
        <taxon>Bacillati</taxon>
        <taxon>Bacillota</taxon>
        <taxon>Bacilli</taxon>
        <taxon>Lactobacillales</taxon>
        <taxon>Streptococcaceae</taxon>
        <taxon>Pseudolactococcus</taxon>
    </lineage>
</organism>
<dbReference type="KEGG" id="lrn:CMV25_07825"/>
<gene>
    <name evidence="3" type="ORF">GU334_02800</name>
    <name evidence="2" type="ORF">GU336_03645</name>
</gene>
<proteinExistence type="predicted"/>
<dbReference type="AlphaFoldDB" id="A0A290Q3R1"/>
<dbReference type="OrthoDB" id="2243691at2"/>
<name>A0A290Q3R1_9LACT</name>
<dbReference type="EMBL" id="CP047628">
    <property type="protein sequence ID" value="QIW57914.1"/>
    <property type="molecule type" value="Genomic_DNA"/>
</dbReference>
<dbReference type="EMBL" id="CP047616">
    <property type="protein sequence ID" value="QIW53322.1"/>
    <property type="molecule type" value="Genomic_DNA"/>
</dbReference>
<accession>A0A290Q3R1</accession>
<evidence type="ECO:0000313" key="3">
    <source>
        <dbReference type="EMBL" id="QIW57914.1"/>
    </source>
</evidence>
<evidence type="ECO:0000313" key="2">
    <source>
        <dbReference type="EMBL" id="QIW53322.1"/>
    </source>
</evidence>
<keyword evidence="1" id="KW-0472">Membrane</keyword>
<evidence type="ECO:0000256" key="1">
    <source>
        <dbReference type="SAM" id="Phobius"/>
    </source>
</evidence>
<sequence>MTYDVAILSVIVFIASMVCLEKNHVPKIVKTVSMLKLVPFCLLAILVGMGLTILTHLLYFVLVVTIMSACLIFWRYHKHTETWDKKIVKENKNV</sequence>
<dbReference type="GeneID" id="93295727"/>
<evidence type="ECO:0000313" key="4">
    <source>
        <dbReference type="Proteomes" id="UP000501558"/>
    </source>
</evidence>
<feature type="transmembrane region" description="Helical" evidence="1">
    <location>
        <begin position="6"/>
        <end position="22"/>
    </location>
</feature>
<keyword evidence="1" id="KW-0812">Transmembrane</keyword>
<dbReference type="STRING" id="1348633.GCA_001591765_00983"/>
<keyword evidence="1" id="KW-1133">Transmembrane helix</keyword>
<dbReference type="Proteomes" id="UP000501945">
    <property type="component" value="Chromosome"/>
</dbReference>
<feature type="transmembrane region" description="Helical" evidence="1">
    <location>
        <begin position="57"/>
        <end position="76"/>
    </location>
</feature>
<feature type="transmembrane region" description="Helical" evidence="1">
    <location>
        <begin position="34"/>
        <end position="51"/>
    </location>
</feature>